<comment type="similarity">
    <text evidence="2">Belongs to the mitochondrion-specific ribosomal protein mL53 family.</text>
</comment>
<keyword evidence="5" id="KW-0687">Ribonucleoprotein</keyword>
<evidence type="ECO:0000313" key="8">
    <source>
        <dbReference type="Proteomes" id="UP000268093"/>
    </source>
</evidence>
<accession>A0A433D586</accession>
<name>A0A433D586_9FUNG</name>
<evidence type="ECO:0000313" key="7">
    <source>
        <dbReference type="EMBL" id="RUP46008.1"/>
    </source>
</evidence>
<dbReference type="InterPro" id="IPR019716">
    <property type="entry name" value="Ribosomal_mL53"/>
</dbReference>
<evidence type="ECO:0000256" key="3">
    <source>
        <dbReference type="ARBA" id="ARBA00022980"/>
    </source>
</evidence>
<sequence>MLMKHINEVKVTLAPFSITAKSSRLFLARIMTDKARIANPALKVSTTILSDVDAKPSINVTYRDGKKLEVQAGEMNIDSVIMIVNKHAKKLQEEQDATA</sequence>
<dbReference type="PANTHER" id="PTHR28236">
    <property type="entry name" value="54S RIBOSOMAL PROTEIN L44, MITOCHONDRIAL"/>
    <property type="match status" value="1"/>
</dbReference>
<dbReference type="InterPro" id="IPR042776">
    <property type="entry name" value="Ribosomal_mL53_fung"/>
</dbReference>
<evidence type="ECO:0000256" key="4">
    <source>
        <dbReference type="ARBA" id="ARBA00023128"/>
    </source>
</evidence>
<dbReference type="OrthoDB" id="4136894at2759"/>
<keyword evidence="8" id="KW-1185">Reference proteome</keyword>
<dbReference type="PANTHER" id="PTHR28236:SF1">
    <property type="entry name" value="LARGE RIBOSOMAL SUBUNIT PROTEIN ML53"/>
    <property type="match status" value="1"/>
</dbReference>
<keyword evidence="3" id="KW-0689">Ribosomal protein</keyword>
<evidence type="ECO:0000256" key="2">
    <source>
        <dbReference type="ARBA" id="ARBA00005557"/>
    </source>
</evidence>
<evidence type="ECO:0000256" key="6">
    <source>
        <dbReference type="ARBA" id="ARBA00035180"/>
    </source>
</evidence>
<dbReference type="AlphaFoldDB" id="A0A433D586"/>
<dbReference type="GO" id="GO:0005762">
    <property type="term" value="C:mitochondrial large ribosomal subunit"/>
    <property type="evidence" value="ECO:0007669"/>
    <property type="project" value="TreeGrafter"/>
</dbReference>
<evidence type="ECO:0000256" key="1">
    <source>
        <dbReference type="ARBA" id="ARBA00004173"/>
    </source>
</evidence>
<dbReference type="EMBL" id="RBNI01006461">
    <property type="protein sequence ID" value="RUP46008.1"/>
    <property type="molecule type" value="Genomic_DNA"/>
</dbReference>
<dbReference type="Proteomes" id="UP000268093">
    <property type="component" value="Unassembled WGS sequence"/>
</dbReference>
<protein>
    <recommendedName>
        <fullName evidence="6">Large ribosomal subunit protein mL53</fullName>
    </recommendedName>
</protein>
<reference evidence="7 8" key="1">
    <citation type="journal article" date="2018" name="New Phytol.">
        <title>Phylogenomics of Endogonaceae and evolution of mycorrhizas within Mucoromycota.</title>
        <authorList>
            <person name="Chang Y."/>
            <person name="Desiro A."/>
            <person name="Na H."/>
            <person name="Sandor L."/>
            <person name="Lipzen A."/>
            <person name="Clum A."/>
            <person name="Barry K."/>
            <person name="Grigoriev I.V."/>
            <person name="Martin F.M."/>
            <person name="Stajich J.E."/>
            <person name="Smith M.E."/>
            <person name="Bonito G."/>
            <person name="Spatafora J.W."/>
        </authorList>
    </citation>
    <scope>NUCLEOTIDE SEQUENCE [LARGE SCALE GENOMIC DNA]</scope>
    <source>
        <strain evidence="7 8">GMNB39</strain>
    </source>
</reference>
<dbReference type="Gene3D" id="3.40.30.10">
    <property type="entry name" value="Glutaredoxin"/>
    <property type="match status" value="1"/>
</dbReference>
<comment type="caution">
    <text evidence="7">The sequence shown here is derived from an EMBL/GenBank/DDBJ whole genome shotgun (WGS) entry which is preliminary data.</text>
</comment>
<dbReference type="GO" id="GO:0003735">
    <property type="term" value="F:structural constituent of ribosome"/>
    <property type="evidence" value="ECO:0007669"/>
    <property type="project" value="TreeGrafter"/>
</dbReference>
<comment type="subcellular location">
    <subcellularLocation>
        <location evidence="1">Mitochondrion</location>
    </subcellularLocation>
</comment>
<evidence type="ECO:0000256" key="5">
    <source>
        <dbReference type="ARBA" id="ARBA00023274"/>
    </source>
</evidence>
<gene>
    <name evidence="7" type="ORF">BC936DRAFT_147463</name>
</gene>
<organism evidence="7 8">
    <name type="scientific">Jimgerdemannia flammicorona</name>
    <dbReference type="NCBI Taxonomy" id="994334"/>
    <lineage>
        <taxon>Eukaryota</taxon>
        <taxon>Fungi</taxon>
        <taxon>Fungi incertae sedis</taxon>
        <taxon>Mucoromycota</taxon>
        <taxon>Mucoromycotina</taxon>
        <taxon>Endogonomycetes</taxon>
        <taxon>Endogonales</taxon>
        <taxon>Endogonaceae</taxon>
        <taxon>Jimgerdemannia</taxon>
    </lineage>
</organism>
<proteinExistence type="inferred from homology"/>
<dbReference type="Pfam" id="PF10780">
    <property type="entry name" value="MRP_L53"/>
    <property type="match status" value="1"/>
</dbReference>
<keyword evidence="4" id="KW-0496">Mitochondrion</keyword>